<dbReference type="SUPFAM" id="SSF55729">
    <property type="entry name" value="Acyl-CoA N-acyltransferases (Nat)"/>
    <property type="match status" value="1"/>
</dbReference>
<dbReference type="EMBL" id="JACOFX010000018">
    <property type="protein sequence ID" value="MBC3910620.1"/>
    <property type="molecule type" value="Genomic_DNA"/>
</dbReference>
<evidence type="ECO:0000259" key="1">
    <source>
        <dbReference type="Pfam" id="PF13480"/>
    </source>
</evidence>
<evidence type="ECO:0000313" key="3">
    <source>
        <dbReference type="Proteomes" id="UP000646911"/>
    </source>
</evidence>
<protein>
    <submittedName>
        <fullName evidence="2">GNAT family N-acetyltransferase</fullName>
    </submittedName>
</protein>
<evidence type="ECO:0000313" key="2">
    <source>
        <dbReference type="EMBL" id="MBC3910620.1"/>
    </source>
</evidence>
<sequence length="376" mass="43677">MSNLIKLVVNTDAGFEALAASWRLLETQVPQLLPFQTYDWNHAWWKVFSDSSWYHKDELAICTLHDNGQLVAVMPLTNTHVGLHSLFIYRYVRPFGADPNLTEIRAPLALPAYDETILQQWEDLSRQETFGVTEFQVIHTKLHAEQFLASNAAVHPLQAREIPNFILHLDDSWPCFKSRLKRNIKESLRRCYNSLARDNLQLGLQVWQGAEAIKPRLNDFYALHAARAGATNTVEHPDYFAPPQHRAFMAALLDSDFANRMHLFCLELNGRVVAMRLGFDMGEELYLYYSGYDLQFARYSVMTTLLAEIIQWSYTQEFKRINLSVGEDVSKTRWGPSVTHYVEYQCVKNNAWRKNLGNSILKMRKLRRKWSEKKSD</sequence>
<dbReference type="Proteomes" id="UP000646911">
    <property type="component" value="Unassembled WGS sequence"/>
</dbReference>
<name>A0ABR6ZFW7_9BURK</name>
<organism evidence="2 3">
    <name type="scientific">Undibacterium umbellatum</name>
    <dbReference type="NCBI Taxonomy" id="2762300"/>
    <lineage>
        <taxon>Bacteria</taxon>
        <taxon>Pseudomonadati</taxon>
        <taxon>Pseudomonadota</taxon>
        <taxon>Betaproteobacteria</taxon>
        <taxon>Burkholderiales</taxon>
        <taxon>Oxalobacteraceae</taxon>
        <taxon>Undibacterium</taxon>
    </lineage>
</organism>
<dbReference type="Pfam" id="PF13480">
    <property type="entry name" value="Acetyltransf_6"/>
    <property type="match status" value="1"/>
</dbReference>
<proteinExistence type="predicted"/>
<gene>
    <name evidence="2" type="ORF">H8L47_23920</name>
</gene>
<feature type="domain" description="BioF2-like acetyltransferase" evidence="1">
    <location>
        <begin position="184"/>
        <end position="328"/>
    </location>
</feature>
<dbReference type="InterPro" id="IPR038740">
    <property type="entry name" value="BioF2-like_GNAT_dom"/>
</dbReference>
<comment type="caution">
    <text evidence="2">The sequence shown here is derived from an EMBL/GenBank/DDBJ whole genome shotgun (WGS) entry which is preliminary data.</text>
</comment>
<dbReference type="RefSeq" id="WP_186956163.1">
    <property type="nucleotide sequence ID" value="NZ_JACOFX010000018.1"/>
</dbReference>
<dbReference type="Gene3D" id="3.40.630.30">
    <property type="match status" value="1"/>
</dbReference>
<keyword evidence="3" id="KW-1185">Reference proteome</keyword>
<accession>A0ABR6ZFW7</accession>
<dbReference type="InterPro" id="IPR016181">
    <property type="entry name" value="Acyl_CoA_acyltransferase"/>
</dbReference>
<reference evidence="2 3" key="1">
    <citation type="submission" date="2020-08" db="EMBL/GenBank/DDBJ databases">
        <title>Novel species isolated from subtropical streams in China.</title>
        <authorList>
            <person name="Lu H."/>
        </authorList>
    </citation>
    <scope>NUCLEOTIDE SEQUENCE [LARGE SCALE GENOMIC DNA]</scope>
    <source>
        <strain evidence="2 3">NL8W</strain>
    </source>
</reference>